<feature type="non-terminal residue" evidence="2">
    <location>
        <position position="35"/>
    </location>
</feature>
<dbReference type="Proteomes" id="UP001162811">
    <property type="component" value="Unassembled WGS sequence"/>
</dbReference>
<dbReference type="RefSeq" id="WP_252685094.1">
    <property type="nucleotide sequence ID" value="NZ_JAMXHT010000013.1"/>
</dbReference>
<dbReference type="InterPro" id="IPR033900">
    <property type="entry name" value="Gram_neg_porin_domain"/>
</dbReference>
<reference evidence="2" key="2">
    <citation type="journal article" date="2023" name="Front. Microbiol.">
        <title>Ralstonia chuxiongensis sp. nov., Ralstonia mojiangensis sp. nov., and Ralstonia soli sp. nov., isolated from tobacco fields, are three novel species in the family Burkholderiaceae.</title>
        <authorList>
            <person name="Lu C.H."/>
            <person name="Zhang Y.Y."/>
            <person name="Jiang N."/>
            <person name="Chen W."/>
            <person name="Shao X."/>
            <person name="Zhao Z.M."/>
            <person name="Lu W.L."/>
            <person name="Hu X."/>
            <person name="Xi Y.X."/>
            <person name="Zou S.Y."/>
            <person name="Wei Q.J."/>
            <person name="Lin Z.L."/>
            <person name="Gong L."/>
            <person name="Gai X.T."/>
            <person name="Zhang L.Q."/>
            <person name="Li J.Y."/>
            <person name="Jin Y."/>
            <person name="Xia Z.Y."/>
        </authorList>
    </citation>
    <scope>NUCLEOTIDE SEQUENCE</scope>
    <source>
        <strain evidence="2">21MJYT02-11</strain>
    </source>
</reference>
<accession>A0ABT1ATP3</accession>
<keyword evidence="3" id="KW-1185">Reference proteome</keyword>
<protein>
    <submittedName>
        <fullName evidence="2">Porin</fullName>
    </submittedName>
</protein>
<feature type="domain" description="Porin" evidence="1">
    <location>
        <begin position="4"/>
        <end position="34"/>
    </location>
</feature>
<dbReference type="Pfam" id="PF13609">
    <property type="entry name" value="Porin_4"/>
    <property type="match status" value="1"/>
</dbReference>
<dbReference type="EMBL" id="JAMXHT010000013">
    <property type="protein sequence ID" value="MCO5401614.1"/>
    <property type="molecule type" value="Genomic_DNA"/>
</dbReference>
<dbReference type="Gene3D" id="2.40.160.10">
    <property type="entry name" value="Porin"/>
    <property type="match status" value="1"/>
</dbReference>
<evidence type="ECO:0000259" key="1">
    <source>
        <dbReference type="Pfam" id="PF13609"/>
    </source>
</evidence>
<evidence type="ECO:0000313" key="3">
    <source>
        <dbReference type="Proteomes" id="UP001162811"/>
    </source>
</evidence>
<reference evidence="2" key="1">
    <citation type="submission" date="2022-06" db="EMBL/GenBank/DDBJ databases">
        <authorList>
            <person name="Lu C.-H."/>
        </authorList>
    </citation>
    <scope>NUCLEOTIDE SEQUENCE</scope>
    <source>
        <strain evidence="2">21MJYT02-11</strain>
    </source>
</reference>
<comment type="caution">
    <text evidence="2">The sequence shown here is derived from an EMBL/GenBank/DDBJ whole genome shotgun (WGS) entry which is preliminary data.</text>
</comment>
<name>A0ABT1ATP3_9RALS</name>
<organism evidence="2 3">
    <name type="scientific">Ralstonia soli</name>
    <dbReference type="NCBI Taxonomy" id="2953896"/>
    <lineage>
        <taxon>Bacteria</taxon>
        <taxon>Pseudomonadati</taxon>
        <taxon>Pseudomonadota</taxon>
        <taxon>Betaproteobacteria</taxon>
        <taxon>Burkholderiales</taxon>
        <taxon>Burkholderiaceae</taxon>
        <taxon>Ralstonia</taxon>
    </lineage>
</organism>
<sequence>MLGLSGVAAAQSSVTLSGVIDTGVSWTNHAGNGSQ</sequence>
<evidence type="ECO:0000313" key="2">
    <source>
        <dbReference type="EMBL" id="MCO5401614.1"/>
    </source>
</evidence>
<dbReference type="InterPro" id="IPR023614">
    <property type="entry name" value="Porin_dom_sf"/>
</dbReference>
<proteinExistence type="predicted"/>
<gene>
    <name evidence="2" type="ORF">NG900_25710</name>
</gene>
<dbReference type="SUPFAM" id="SSF56935">
    <property type="entry name" value="Porins"/>
    <property type="match status" value="1"/>
</dbReference>